<proteinExistence type="predicted"/>
<feature type="signal peptide" evidence="2">
    <location>
        <begin position="1"/>
        <end position="17"/>
    </location>
</feature>
<protein>
    <submittedName>
        <fullName evidence="3">Uncharacterized protein</fullName>
    </submittedName>
</protein>
<feature type="region of interest" description="Disordered" evidence="1">
    <location>
        <begin position="79"/>
        <end position="109"/>
    </location>
</feature>
<gene>
    <name evidence="3" type="ORF">FALBO_14895</name>
</gene>
<evidence type="ECO:0000256" key="1">
    <source>
        <dbReference type="SAM" id="MobiDB-lite"/>
    </source>
</evidence>
<evidence type="ECO:0000256" key="2">
    <source>
        <dbReference type="SAM" id="SignalP"/>
    </source>
</evidence>
<comment type="caution">
    <text evidence="3">The sequence shown here is derived from an EMBL/GenBank/DDBJ whole genome shotgun (WGS) entry which is preliminary data.</text>
</comment>
<keyword evidence="4" id="KW-1185">Reference proteome</keyword>
<name>A0A8H4P429_9HYPO</name>
<dbReference type="AlphaFoldDB" id="A0A8H4P429"/>
<organism evidence="3 4">
    <name type="scientific">Fusarium albosuccineum</name>
    <dbReference type="NCBI Taxonomy" id="1237068"/>
    <lineage>
        <taxon>Eukaryota</taxon>
        <taxon>Fungi</taxon>
        <taxon>Dikarya</taxon>
        <taxon>Ascomycota</taxon>
        <taxon>Pezizomycotina</taxon>
        <taxon>Sordariomycetes</taxon>
        <taxon>Hypocreomycetidae</taxon>
        <taxon>Hypocreales</taxon>
        <taxon>Nectriaceae</taxon>
        <taxon>Fusarium</taxon>
        <taxon>Fusarium decemcellulare species complex</taxon>
    </lineage>
</organism>
<feature type="compositionally biased region" description="Low complexity" evidence="1">
    <location>
        <begin position="88"/>
        <end position="99"/>
    </location>
</feature>
<reference evidence="3 4" key="1">
    <citation type="submission" date="2020-01" db="EMBL/GenBank/DDBJ databases">
        <title>Identification and distribution of gene clusters putatively required for synthesis of sphingolipid metabolism inhibitors in phylogenetically diverse species of the filamentous fungus Fusarium.</title>
        <authorList>
            <person name="Kim H.-S."/>
            <person name="Busman M."/>
            <person name="Brown D.W."/>
            <person name="Divon H."/>
            <person name="Uhlig S."/>
            <person name="Proctor R.H."/>
        </authorList>
    </citation>
    <scope>NUCLEOTIDE SEQUENCE [LARGE SCALE GENOMIC DNA]</scope>
    <source>
        <strain evidence="3 4">NRRL 20459</strain>
    </source>
</reference>
<accession>A0A8H4P429</accession>
<sequence>MHFSKLVLAVLPALAFAEDTTTQTSTAVVTKTYFLSQVHTVTATGYSTEVEAMTETTEADVTSTPVLSETSTFVHLVNSTAHESTPKSTVASTATSGGSEPSNVPENAGSAVHAGSLALAGVAGMVVAALL</sequence>
<dbReference type="EMBL" id="JAADYS010002483">
    <property type="protein sequence ID" value="KAF4458370.1"/>
    <property type="molecule type" value="Genomic_DNA"/>
</dbReference>
<dbReference type="Proteomes" id="UP000554235">
    <property type="component" value="Unassembled WGS sequence"/>
</dbReference>
<evidence type="ECO:0000313" key="4">
    <source>
        <dbReference type="Proteomes" id="UP000554235"/>
    </source>
</evidence>
<evidence type="ECO:0000313" key="3">
    <source>
        <dbReference type="EMBL" id="KAF4458370.1"/>
    </source>
</evidence>
<feature type="chain" id="PRO_5034600883" evidence="2">
    <location>
        <begin position="18"/>
        <end position="131"/>
    </location>
</feature>
<keyword evidence="2" id="KW-0732">Signal</keyword>